<evidence type="ECO:0000313" key="9">
    <source>
        <dbReference type="Proteomes" id="UP000257109"/>
    </source>
</evidence>
<dbReference type="GO" id="GO:0004519">
    <property type="term" value="F:endonuclease activity"/>
    <property type="evidence" value="ECO:0007669"/>
    <property type="project" value="UniProtKB-KW"/>
</dbReference>
<dbReference type="InterPro" id="IPR041373">
    <property type="entry name" value="RT_RNaseH"/>
</dbReference>
<gene>
    <name evidence="8" type="ORF">CR513_10153</name>
</gene>
<dbReference type="SUPFAM" id="SSF56672">
    <property type="entry name" value="DNA/RNA polymerases"/>
    <property type="match status" value="1"/>
</dbReference>
<dbReference type="AlphaFoldDB" id="A0A371HT40"/>
<proteinExistence type="predicted"/>
<reference evidence="8" key="1">
    <citation type="submission" date="2018-05" db="EMBL/GenBank/DDBJ databases">
        <title>Draft genome of Mucuna pruriens seed.</title>
        <authorList>
            <person name="Nnadi N.E."/>
            <person name="Vos R."/>
            <person name="Hasami M.H."/>
            <person name="Devisetty U.K."/>
            <person name="Aguiy J.C."/>
        </authorList>
    </citation>
    <scope>NUCLEOTIDE SEQUENCE [LARGE SCALE GENOMIC DNA]</scope>
    <source>
        <strain evidence="8">JCA_2017</strain>
    </source>
</reference>
<keyword evidence="9" id="KW-1185">Reference proteome</keyword>
<name>A0A371HT40_MUCPR</name>
<dbReference type="Gene3D" id="3.30.70.270">
    <property type="match status" value="1"/>
</dbReference>
<feature type="domain" description="Reverse transcriptase RNase H-like" evidence="7">
    <location>
        <begin position="43"/>
        <end position="94"/>
    </location>
</feature>
<dbReference type="InterPro" id="IPR043128">
    <property type="entry name" value="Rev_trsase/Diguanyl_cyclase"/>
</dbReference>
<accession>A0A371HT40</accession>
<comment type="caution">
    <text evidence="8">The sequence shown here is derived from an EMBL/GenBank/DDBJ whole genome shotgun (WGS) entry which is preliminary data.</text>
</comment>
<dbReference type="InterPro" id="IPR043502">
    <property type="entry name" value="DNA/RNA_pol_sf"/>
</dbReference>
<evidence type="ECO:0000256" key="4">
    <source>
        <dbReference type="ARBA" id="ARBA00022759"/>
    </source>
</evidence>
<dbReference type="PANTHER" id="PTHR35046">
    <property type="entry name" value="ZINC KNUCKLE (CCHC-TYPE) FAMILY PROTEIN"/>
    <property type="match status" value="1"/>
</dbReference>
<dbReference type="GO" id="GO:0003964">
    <property type="term" value="F:RNA-directed DNA polymerase activity"/>
    <property type="evidence" value="ECO:0007669"/>
    <property type="project" value="UniProtKB-KW"/>
</dbReference>
<dbReference type="Proteomes" id="UP000257109">
    <property type="component" value="Unassembled WGS sequence"/>
</dbReference>
<keyword evidence="6" id="KW-0695">RNA-directed DNA polymerase</keyword>
<evidence type="ECO:0000256" key="6">
    <source>
        <dbReference type="ARBA" id="ARBA00022918"/>
    </source>
</evidence>
<feature type="non-terminal residue" evidence="8">
    <location>
        <position position="1"/>
    </location>
</feature>
<evidence type="ECO:0000256" key="3">
    <source>
        <dbReference type="ARBA" id="ARBA00022722"/>
    </source>
</evidence>
<keyword evidence="3" id="KW-0540">Nuclease</keyword>
<protein>
    <recommendedName>
        <fullName evidence="7">Reverse transcriptase RNase H-like domain-containing protein</fullName>
    </recommendedName>
</protein>
<sequence length="108" mass="12457">MKNLKSVGFKLEESQERAFQALKERLMQAPILALPAKSFELDEKLKGAQLNYSTYDQEFYALVRALQTWQHYLLLKEFVIHSDQEALKHLRGKKIVCAYGLNLAIASE</sequence>
<keyword evidence="5" id="KW-0378">Hydrolase</keyword>
<keyword evidence="1" id="KW-0808">Transferase</keyword>
<dbReference type="PANTHER" id="PTHR35046:SF9">
    <property type="entry name" value="RNA-DIRECTED DNA POLYMERASE"/>
    <property type="match status" value="1"/>
</dbReference>
<evidence type="ECO:0000259" key="7">
    <source>
        <dbReference type="Pfam" id="PF17917"/>
    </source>
</evidence>
<keyword evidence="2" id="KW-0548">Nucleotidyltransferase</keyword>
<dbReference type="GO" id="GO:0016787">
    <property type="term" value="F:hydrolase activity"/>
    <property type="evidence" value="ECO:0007669"/>
    <property type="project" value="UniProtKB-KW"/>
</dbReference>
<evidence type="ECO:0000313" key="8">
    <source>
        <dbReference type="EMBL" id="RDY05952.1"/>
    </source>
</evidence>
<evidence type="ECO:0000256" key="1">
    <source>
        <dbReference type="ARBA" id="ARBA00022679"/>
    </source>
</evidence>
<keyword evidence="4" id="KW-0255">Endonuclease</keyword>
<dbReference type="EMBL" id="QJKJ01001778">
    <property type="protein sequence ID" value="RDY05952.1"/>
    <property type="molecule type" value="Genomic_DNA"/>
</dbReference>
<evidence type="ECO:0000256" key="2">
    <source>
        <dbReference type="ARBA" id="ARBA00022695"/>
    </source>
</evidence>
<evidence type="ECO:0000256" key="5">
    <source>
        <dbReference type="ARBA" id="ARBA00022801"/>
    </source>
</evidence>
<organism evidence="8 9">
    <name type="scientific">Mucuna pruriens</name>
    <name type="common">Velvet bean</name>
    <name type="synonym">Dolichos pruriens</name>
    <dbReference type="NCBI Taxonomy" id="157652"/>
    <lineage>
        <taxon>Eukaryota</taxon>
        <taxon>Viridiplantae</taxon>
        <taxon>Streptophyta</taxon>
        <taxon>Embryophyta</taxon>
        <taxon>Tracheophyta</taxon>
        <taxon>Spermatophyta</taxon>
        <taxon>Magnoliopsida</taxon>
        <taxon>eudicotyledons</taxon>
        <taxon>Gunneridae</taxon>
        <taxon>Pentapetalae</taxon>
        <taxon>rosids</taxon>
        <taxon>fabids</taxon>
        <taxon>Fabales</taxon>
        <taxon>Fabaceae</taxon>
        <taxon>Papilionoideae</taxon>
        <taxon>50 kb inversion clade</taxon>
        <taxon>NPAAA clade</taxon>
        <taxon>indigoferoid/millettioid clade</taxon>
        <taxon>Phaseoleae</taxon>
        <taxon>Mucuna</taxon>
    </lineage>
</organism>
<dbReference type="OrthoDB" id="1933708at2759"/>
<dbReference type="Pfam" id="PF17917">
    <property type="entry name" value="RT_RNaseH"/>
    <property type="match status" value="1"/>
</dbReference>